<gene>
    <name evidence="1" type="ORF">WISP_89255</name>
</gene>
<protein>
    <recommendedName>
        <fullName evidence="3">Rna-directed dna polymerase from mobile element jockey-like</fullName>
    </recommendedName>
</protein>
<dbReference type="Proteomes" id="UP001145742">
    <property type="component" value="Unassembled WGS sequence"/>
</dbReference>
<proteinExistence type="predicted"/>
<evidence type="ECO:0000313" key="1">
    <source>
        <dbReference type="EMBL" id="KAJ7413648.1"/>
    </source>
</evidence>
<evidence type="ECO:0008006" key="3">
    <source>
        <dbReference type="Google" id="ProtNLM"/>
    </source>
</evidence>
<sequence length="180" mass="20091">MLGGNGARSRGSGVSDIWQSPAEYSTKITFVCSSKKGSWLMNLTTAQMDQEEEQDHEALEETCVGEEQDMAGSLLAFVSLQLRVFKDLLFSVFINDTDSGTECTLSRFVGDTKVSGATDSLEQRDAIQRDPDRLEECAHENLTRFNTTKCKVLHLSQSNPRYLQWDMNALRSPRRTLGTG</sequence>
<keyword evidence="2" id="KW-1185">Reference proteome</keyword>
<organism evidence="1 2">
    <name type="scientific">Willisornis vidua</name>
    <name type="common">Xingu scale-backed antbird</name>
    <dbReference type="NCBI Taxonomy" id="1566151"/>
    <lineage>
        <taxon>Eukaryota</taxon>
        <taxon>Metazoa</taxon>
        <taxon>Chordata</taxon>
        <taxon>Craniata</taxon>
        <taxon>Vertebrata</taxon>
        <taxon>Euteleostomi</taxon>
        <taxon>Archelosauria</taxon>
        <taxon>Archosauria</taxon>
        <taxon>Dinosauria</taxon>
        <taxon>Saurischia</taxon>
        <taxon>Theropoda</taxon>
        <taxon>Coelurosauria</taxon>
        <taxon>Aves</taxon>
        <taxon>Neognathae</taxon>
        <taxon>Neoaves</taxon>
        <taxon>Telluraves</taxon>
        <taxon>Australaves</taxon>
        <taxon>Passeriformes</taxon>
        <taxon>Thamnophilidae</taxon>
        <taxon>Willisornis</taxon>
    </lineage>
</organism>
<dbReference type="EMBL" id="WHWB01034131">
    <property type="protein sequence ID" value="KAJ7413648.1"/>
    <property type="molecule type" value="Genomic_DNA"/>
</dbReference>
<comment type="caution">
    <text evidence="1">The sequence shown here is derived from an EMBL/GenBank/DDBJ whole genome shotgun (WGS) entry which is preliminary data.</text>
</comment>
<reference evidence="1" key="1">
    <citation type="submission" date="2019-10" db="EMBL/GenBank/DDBJ databases">
        <authorList>
            <person name="Soares A.E.R."/>
            <person name="Aleixo A."/>
            <person name="Schneider P."/>
            <person name="Miyaki C.Y."/>
            <person name="Schneider M.P."/>
            <person name="Mello C."/>
            <person name="Vasconcelos A.T.R."/>
        </authorList>
    </citation>
    <scope>NUCLEOTIDE SEQUENCE</scope>
    <source>
        <tissue evidence="1">Muscle</tissue>
    </source>
</reference>
<accession>A0ABQ9D216</accession>
<name>A0ABQ9D216_9PASS</name>
<evidence type="ECO:0000313" key="2">
    <source>
        <dbReference type="Proteomes" id="UP001145742"/>
    </source>
</evidence>